<protein>
    <recommendedName>
        <fullName evidence="1">2EXR domain-containing protein</fullName>
    </recommendedName>
</protein>
<dbReference type="PANTHER" id="PTHR35910:SF6">
    <property type="entry name" value="2EXR DOMAIN-CONTAINING PROTEIN"/>
    <property type="match status" value="1"/>
</dbReference>
<proteinExistence type="predicted"/>
<evidence type="ECO:0000313" key="3">
    <source>
        <dbReference type="Proteomes" id="UP001390339"/>
    </source>
</evidence>
<dbReference type="InterPro" id="IPR045518">
    <property type="entry name" value="2EXR"/>
</dbReference>
<dbReference type="Pfam" id="PF20150">
    <property type="entry name" value="2EXR"/>
    <property type="match status" value="1"/>
</dbReference>
<gene>
    <name evidence="2" type="ORF">PGQ11_001076</name>
</gene>
<evidence type="ECO:0000313" key="2">
    <source>
        <dbReference type="EMBL" id="KAK8879782.1"/>
    </source>
</evidence>
<comment type="caution">
    <text evidence="2">The sequence shown here is derived from an EMBL/GenBank/DDBJ whole genome shotgun (WGS) entry which is preliminary data.</text>
</comment>
<feature type="domain" description="2EXR" evidence="1">
    <location>
        <begin position="21"/>
        <end position="100"/>
    </location>
</feature>
<evidence type="ECO:0000259" key="1">
    <source>
        <dbReference type="Pfam" id="PF20150"/>
    </source>
</evidence>
<sequence>MDDNTGALSNFSDMWRALQSFHNFMKLPIELREMIWKLSLPRQFIRVRPSGYIFVPRPPVLLQVCQESRNLMMKIGRPCYFDTWTKSPSSLWLNPAIDVLYYTPYSTAGLPERHPIFERNLFNTVERVTLDRNNLFDFMNDVAPTMLSLKEVLVVLGDKGSVFSGNYWTSPTWQRQVFGEENWRLVHLDGNEDNKNAINRLICFLYRGKGGTAFGKALDQAHEEYKDGKTWTDIVENCEVEWLAGLYEALKERGMTLRSRKPRLIKSRSDINRDDSWTREALSLMPKLQPVFVLVDKIHYPSFIPARERQHHYEREYKQPRFHFHEEFNLWQRRR</sequence>
<dbReference type="Proteomes" id="UP001390339">
    <property type="component" value="Unassembled WGS sequence"/>
</dbReference>
<keyword evidence="3" id="KW-1185">Reference proteome</keyword>
<organism evidence="2 3">
    <name type="scientific">Apiospora arundinis</name>
    <dbReference type="NCBI Taxonomy" id="335852"/>
    <lineage>
        <taxon>Eukaryota</taxon>
        <taxon>Fungi</taxon>
        <taxon>Dikarya</taxon>
        <taxon>Ascomycota</taxon>
        <taxon>Pezizomycotina</taxon>
        <taxon>Sordariomycetes</taxon>
        <taxon>Xylariomycetidae</taxon>
        <taxon>Amphisphaeriales</taxon>
        <taxon>Apiosporaceae</taxon>
        <taxon>Apiospora</taxon>
    </lineage>
</organism>
<name>A0ABR2JMZ7_9PEZI</name>
<accession>A0ABR2JMZ7</accession>
<reference evidence="2 3" key="1">
    <citation type="journal article" date="2024" name="IMA Fungus">
        <title>Apiospora arundinis, a panoply of carbohydrate-active enzymes and secondary metabolites.</title>
        <authorList>
            <person name="Sorensen T."/>
            <person name="Petersen C."/>
            <person name="Muurmann A.T."/>
            <person name="Christiansen J.V."/>
            <person name="Brundto M.L."/>
            <person name="Overgaard C.K."/>
            <person name="Boysen A.T."/>
            <person name="Wollenberg R.D."/>
            <person name="Larsen T.O."/>
            <person name="Sorensen J.L."/>
            <person name="Nielsen K.L."/>
            <person name="Sondergaard T.E."/>
        </authorList>
    </citation>
    <scope>NUCLEOTIDE SEQUENCE [LARGE SCALE GENOMIC DNA]</scope>
    <source>
        <strain evidence="2 3">AAU 773</strain>
    </source>
</reference>
<dbReference type="EMBL" id="JAPCWZ010000001">
    <property type="protein sequence ID" value="KAK8879782.1"/>
    <property type="molecule type" value="Genomic_DNA"/>
</dbReference>
<dbReference type="PANTHER" id="PTHR35910">
    <property type="entry name" value="2EXR DOMAIN-CONTAINING PROTEIN"/>
    <property type="match status" value="1"/>
</dbReference>